<accession>A0A3M5ZH44</accession>
<comment type="caution">
    <text evidence="1">The sequence shown here is derived from an EMBL/GenBank/DDBJ whole genome shotgun (WGS) entry which is preliminary data.</text>
</comment>
<organism evidence="1 2">
    <name type="scientific">Pseudomonas savastanoi</name>
    <name type="common">Pseudomonas syringae pv. savastanoi</name>
    <dbReference type="NCBI Taxonomy" id="29438"/>
    <lineage>
        <taxon>Bacteria</taxon>
        <taxon>Pseudomonadati</taxon>
        <taxon>Pseudomonadota</taxon>
        <taxon>Gammaproteobacteria</taxon>
        <taxon>Pseudomonadales</taxon>
        <taxon>Pseudomonadaceae</taxon>
        <taxon>Pseudomonas</taxon>
    </lineage>
</organism>
<dbReference type="AlphaFoldDB" id="A0A3M5ZH44"/>
<dbReference type="Proteomes" id="UP000270795">
    <property type="component" value="Unassembled WGS sequence"/>
</dbReference>
<gene>
    <name evidence="1" type="ORF">ALP17_05462</name>
</gene>
<name>A0A3M5ZH44_PSESS</name>
<evidence type="ECO:0000313" key="1">
    <source>
        <dbReference type="EMBL" id="RMV06392.1"/>
    </source>
</evidence>
<dbReference type="EMBL" id="RBUM01000583">
    <property type="protein sequence ID" value="RMV06392.1"/>
    <property type="molecule type" value="Genomic_DNA"/>
</dbReference>
<proteinExistence type="predicted"/>
<reference evidence="1 2" key="1">
    <citation type="submission" date="2018-08" db="EMBL/GenBank/DDBJ databases">
        <title>Recombination of ecologically and evolutionarily significant loci maintains genetic cohesion in the Pseudomonas syringae species complex.</title>
        <authorList>
            <person name="Dillon M."/>
            <person name="Thakur S."/>
            <person name="Almeida R.N.D."/>
            <person name="Weir B.S."/>
            <person name="Guttman D.S."/>
        </authorList>
    </citation>
    <scope>NUCLEOTIDE SEQUENCE [LARGE SCALE GENOMIC DNA]</scope>
    <source>
        <strain evidence="1 2">ICMP 11899</strain>
    </source>
</reference>
<protein>
    <submittedName>
        <fullName evidence="1">Uncharacterized protein</fullName>
    </submittedName>
</protein>
<evidence type="ECO:0000313" key="2">
    <source>
        <dbReference type="Proteomes" id="UP000270795"/>
    </source>
</evidence>
<sequence length="1096" mass="121286">MEILQATYGLLGTEFERFTDRFACCNGSGAVDLVLQGVATDGVGICDRLTTFSGVDDQGDFVILDHIDHVWTPFGHLVHTTYFQACRFDQLGSTCGSNDFETQIDQVTGDCFNQRLVIVTHTDESSTASRQHFARAHLSLGERFTEGIAHAHHFAGRFHFRAEDRVNAREFGKREHCLLHAVEVRDDFLGEIQLFQGFTCHHTSSDHGQGNTDALGNERHGTRCARVDFNDVDVFALKRQLHVHQADNAQFQRHLLDLLTHFVLDVSRQRVRRQRARGVTGVNARLLDVLHDRANHHVSPVADRIDVHLDGTVQEVVQQHRAVVGHLNRFTQVTLELVFLINDFHRAAAQYIGRAHHQRITDLRRSTNGFVFATHSGVWRLTQVEALDHLLEALTVFGTVNGVRAGADNRHTGCFKGTCQFQRRLATVLDDHTFRLLDPHDFQHVFQGDRLEVQTVRGVVIGGNGFRVAVDHDGLVPVFTQRQGGMYTAVVELDTLANTVRATAEDHDLVARRRVGFALFFVRRVQVRGVGCELGSAGVDALVDREHVQLVTMRTQVLFGDADQLGQARIGEALALEAEHQVTIDCRQTQRLDLLFVLDQIFDLHQEPGVNHVHGEDFFNRHACAEGVGDVPDTLGTRHSQLALERAHAFRVAQIQLGIESANADFQAAQGFLQGLLESATDGHDFTDRLHLSGQTRIRLGEFLESKARQLGDDVVDRRFERSRGLAAGDFVRQLFKGVAHCQLGGNACNREAGRLGGQSRGTRYARVHLDHDHTAGVRADAELNVGTTGFNADLAQHCQRGVTQDLVFLVGQGLCRSNGDGVTGVHAHRVKVFNRADDDAVVLFVADNFHFVLFPADQRFVDQQLFGRRQVQTASADFFELFTVVRDTAARAAHGERWTNDAREAKLFENRVGFFHAVRDTGTRARQADRLHGLVETRAVFSLVDGIGVGTDHLHAELLQNAFALQIQCAVQSRLAAHGWQQCVRTLFFDDLGNGLPLDRLDVGGVGHGRVSHDGGRVGVHQDDAVTLLAQSLAGLGAGVVEFTGLADHDGAGAENQDAFNICTFWHGLSLKSAGQSASRLEHFFEVAWAAATGH</sequence>